<dbReference type="Proteomes" id="UP001054252">
    <property type="component" value="Unassembled WGS sequence"/>
</dbReference>
<organism evidence="1 2">
    <name type="scientific">Rubroshorea leprosula</name>
    <dbReference type="NCBI Taxonomy" id="152421"/>
    <lineage>
        <taxon>Eukaryota</taxon>
        <taxon>Viridiplantae</taxon>
        <taxon>Streptophyta</taxon>
        <taxon>Embryophyta</taxon>
        <taxon>Tracheophyta</taxon>
        <taxon>Spermatophyta</taxon>
        <taxon>Magnoliopsida</taxon>
        <taxon>eudicotyledons</taxon>
        <taxon>Gunneridae</taxon>
        <taxon>Pentapetalae</taxon>
        <taxon>rosids</taxon>
        <taxon>malvids</taxon>
        <taxon>Malvales</taxon>
        <taxon>Dipterocarpaceae</taxon>
        <taxon>Rubroshorea</taxon>
    </lineage>
</organism>
<keyword evidence="2" id="KW-1185">Reference proteome</keyword>
<dbReference type="AlphaFoldDB" id="A0AAV5LWR1"/>
<name>A0AAV5LWR1_9ROSI</name>
<evidence type="ECO:0000313" key="2">
    <source>
        <dbReference type="Proteomes" id="UP001054252"/>
    </source>
</evidence>
<sequence>MKSCRSLIRRRSHCPSMKICLEWVNTTAYTAIDTLLM</sequence>
<reference evidence="1 2" key="1">
    <citation type="journal article" date="2021" name="Commun. Biol.">
        <title>The genome of Shorea leprosula (Dipterocarpaceae) highlights the ecological relevance of drought in aseasonal tropical rainforests.</title>
        <authorList>
            <person name="Ng K.K.S."/>
            <person name="Kobayashi M.J."/>
            <person name="Fawcett J.A."/>
            <person name="Hatakeyama M."/>
            <person name="Paape T."/>
            <person name="Ng C.H."/>
            <person name="Ang C.C."/>
            <person name="Tnah L.H."/>
            <person name="Lee C.T."/>
            <person name="Nishiyama T."/>
            <person name="Sese J."/>
            <person name="O'Brien M.J."/>
            <person name="Copetti D."/>
            <person name="Mohd Noor M.I."/>
            <person name="Ong R.C."/>
            <person name="Putra M."/>
            <person name="Sireger I.Z."/>
            <person name="Indrioko S."/>
            <person name="Kosugi Y."/>
            <person name="Izuno A."/>
            <person name="Isagi Y."/>
            <person name="Lee S.L."/>
            <person name="Shimizu K.K."/>
        </authorList>
    </citation>
    <scope>NUCLEOTIDE SEQUENCE [LARGE SCALE GENOMIC DNA]</scope>
    <source>
        <strain evidence="1">214</strain>
    </source>
</reference>
<accession>A0AAV5LWR1</accession>
<proteinExistence type="predicted"/>
<comment type="caution">
    <text evidence="1">The sequence shown here is derived from an EMBL/GenBank/DDBJ whole genome shotgun (WGS) entry which is preliminary data.</text>
</comment>
<evidence type="ECO:0000313" key="1">
    <source>
        <dbReference type="EMBL" id="GKV40927.1"/>
    </source>
</evidence>
<dbReference type="EMBL" id="BPVZ01000145">
    <property type="protein sequence ID" value="GKV40927.1"/>
    <property type="molecule type" value="Genomic_DNA"/>
</dbReference>
<protein>
    <submittedName>
        <fullName evidence="1">Uncharacterized protein</fullName>
    </submittedName>
</protein>
<gene>
    <name evidence="1" type="ORF">SLEP1_g48519</name>
</gene>